<dbReference type="RefSeq" id="WP_250202513.1">
    <property type="nucleotide sequence ID" value="NZ_CP097649.1"/>
</dbReference>
<organism evidence="3 4">
    <name type="scientific">Brevundimonas albigilva</name>
    <dbReference type="NCBI Taxonomy" id="1312364"/>
    <lineage>
        <taxon>Bacteria</taxon>
        <taxon>Pseudomonadati</taxon>
        <taxon>Pseudomonadota</taxon>
        <taxon>Alphaproteobacteria</taxon>
        <taxon>Caulobacterales</taxon>
        <taxon>Caulobacteraceae</taxon>
        <taxon>Brevundimonas</taxon>
    </lineage>
</organism>
<evidence type="ECO:0000256" key="2">
    <source>
        <dbReference type="SAM" id="SignalP"/>
    </source>
</evidence>
<accession>A0ABY4SP94</accession>
<gene>
    <name evidence="3" type="ORF">M8231_07110</name>
</gene>
<sequence>MKAIQILLAVCGALAVLSLGAFGAIAAPSEVAPCHQQEHRERAPDKAPMAMKAMICCVACVAPLDLEPADAPSPGLTPRRQPVAAALPPGRLLTPDHGPPRLPIV</sequence>
<feature type="chain" id="PRO_5045189134" description="DUF2946 domain-containing protein" evidence="2">
    <location>
        <begin position="27"/>
        <end position="105"/>
    </location>
</feature>
<keyword evidence="2" id="KW-0732">Signal</keyword>
<evidence type="ECO:0000313" key="3">
    <source>
        <dbReference type="EMBL" id="URI16730.1"/>
    </source>
</evidence>
<keyword evidence="4" id="KW-1185">Reference proteome</keyword>
<feature type="region of interest" description="Disordered" evidence="1">
    <location>
        <begin position="70"/>
        <end position="105"/>
    </location>
</feature>
<name>A0ABY4SP94_9CAUL</name>
<feature type="signal peptide" evidence="2">
    <location>
        <begin position="1"/>
        <end position="26"/>
    </location>
</feature>
<evidence type="ECO:0008006" key="5">
    <source>
        <dbReference type="Google" id="ProtNLM"/>
    </source>
</evidence>
<evidence type="ECO:0000313" key="4">
    <source>
        <dbReference type="Proteomes" id="UP001055429"/>
    </source>
</evidence>
<dbReference type="Proteomes" id="UP001055429">
    <property type="component" value="Chromosome"/>
</dbReference>
<proteinExistence type="predicted"/>
<reference evidence="3" key="1">
    <citation type="submission" date="2022-05" db="EMBL/GenBank/DDBJ databases">
        <title>Brevundimonas albigilva TT17 genome sequence.</title>
        <authorList>
            <person name="Lee K."/>
            <person name="Son H."/>
        </authorList>
    </citation>
    <scope>NUCLEOTIDE SEQUENCE</scope>
    <source>
        <strain evidence="3">TT17</strain>
    </source>
</reference>
<evidence type="ECO:0000256" key="1">
    <source>
        <dbReference type="SAM" id="MobiDB-lite"/>
    </source>
</evidence>
<dbReference type="EMBL" id="CP097649">
    <property type="protein sequence ID" value="URI16730.1"/>
    <property type="molecule type" value="Genomic_DNA"/>
</dbReference>
<protein>
    <recommendedName>
        <fullName evidence="5">DUF2946 domain-containing protein</fullName>
    </recommendedName>
</protein>